<accession>A0A6I4U313</accession>
<dbReference type="OrthoDB" id="5114860at2"/>
<sequence>MQIEDAQAEIRRGYLDGALGVIVSGCVWLATAITERQAGVGTAFTVLFFGGMFIFPVGLLIARGILKRPGESAENPMGRLVLEGTIAMIAMLAAAWLFLDYRPDWVIPIAAAAVGTHYFAFRTAYGLKIYWLLAAIVTAIGCFAIFPEVIPSDMVAFGVAATELIFGVFLAIRARG</sequence>
<evidence type="ECO:0000313" key="2">
    <source>
        <dbReference type="EMBL" id="MXP09704.1"/>
    </source>
</evidence>
<keyword evidence="1" id="KW-1133">Transmembrane helix</keyword>
<evidence type="ECO:0000313" key="3">
    <source>
        <dbReference type="Proteomes" id="UP000429229"/>
    </source>
</evidence>
<feature type="transmembrane region" description="Helical" evidence="1">
    <location>
        <begin position="129"/>
        <end position="149"/>
    </location>
</feature>
<keyword evidence="1" id="KW-0472">Membrane</keyword>
<dbReference type="EMBL" id="WTYR01000001">
    <property type="protein sequence ID" value="MXP09704.1"/>
    <property type="molecule type" value="Genomic_DNA"/>
</dbReference>
<feature type="transmembrane region" description="Helical" evidence="1">
    <location>
        <begin position="78"/>
        <end position="99"/>
    </location>
</feature>
<protein>
    <submittedName>
        <fullName evidence="2">Uncharacterized protein</fullName>
    </submittedName>
</protein>
<dbReference type="Pfam" id="PF22765">
    <property type="entry name" value="DUF7010"/>
    <property type="match status" value="1"/>
</dbReference>
<dbReference type="Proteomes" id="UP000429229">
    <property type="component" value="Unassembled WGS sequence"/>
</dbReference>
<dbReference type="RefSeq" id="WP_160616381.1">
    <property type="nucleotide sequence ID" value="NZ_WTYR01000001.1"/>
</dbReference>
<gene>
    <name evidence="2" type="ORF">GRI68_05885</name>
</gene>
<keyword evidence="1" id="KW-0812">Transmembrane</keyword>
<proteinExistence type="predicted"/>
<dbReference type="AlphaFoldDB" id="A0A6I4U313"/>
<reference evidence="2 3" key="1">
    <citation type="submission" date="2019-12" db="EMBL/GenBank/DDBJ databases">
        <title>Genomic-based taxomic classification of the family Erythrobacteraceae.</title>
        <authorList>
            <person name="Xu L."/>
        </authorList>
    </citation>
    <scope>NUCLEOTIDE SEQUENCE [LARGE SCALE GENOMIC DNA]</scope>
    <source>
        <strain evidence="2 3">LMG 29519</strain>
    </source>
</reference>
<feature type="transmembrane region" description="Helical" evidence="1">
    <location>
        <begin position="105"/>
        <end position="122"/>
    </location>
</feature>
<keyword evidence="3" id="KW-1185">Reference proteome</keyword>
<feature type="transmembrane region" description="Helical" evidence="1">
    <location>
        <begin position="155"/>
        <end position="172"/>
    </location>
</feature>
<dbReference type="InterPro" id="IPR053824">
    <property type="entry name" value="DUF7010"/>
</dbReference>
<comment type="caution">
    <text evidence="2">The sequence shown here is derived from an EMBL/GenBank/DDBJ whole genome shotgun (WGS) entry which is preliminary data.</text>
</comment>
<organism evidence="2 3">
    <name type="scientific">Alteriqipengyuania halimionae</name>
    <dbReference type="NCBI Taxonomy" id="1926630"/>
    <lineage>
        <taxon>Bacteria</taxon>
        <taxon>Pseudomonadati</taxon>
        <taxon>Pseudomonadota</taxon>
        <taxon>Alphaproteobacteria</taxon>
        <taxon>Sphingomonadales</taxon>
        <taxon>Erythrobacteraceae</taxon>
        <taxon>Alteriqipengyuania</taxon>
    </lineage>
</organism>
<name>A0A6I4U313_9SPHN</name>
<evidence type="ECO:0000256" key="1">
    <source>
        <dbReference type="SAM" id="Phobius"/>
    </source>
</evidence>
<feature type="transmembrane region" description="Helical" evidence="1">
    <location>
        <begin position="12"/>
        <end position="31"/>
    </location>
</feature>
<feature type="transmembrane region" description="Helical" evidence="1">
    <location>
        <begin position="43"/>
        <end position="66"/>
    </location>
</feature>